<feature type="transmembrane region" description="Helical" evidence="1">
    <location>
        <begin position="48"/>
        <end position="67"/>
    </location>
</feature>
<dbReference type="EMBL" id="LAZR01006015">
    <property type="protein sequence ID" value="KKM95375.1"/>
    <property type="molecule type" value="Genomic_DNA"/>
</dbReference>
<keyword evidence="1" id="KW-1133">Transmembrane helix</keyword>
<organism evidence="2">
    <name type="scientific">marine sediment metagenome</name>
    <dbReference type="NCBI Taxonomy" id="412755"/>
    <lineage>
        <taxon>unclassified sequences</taxon>
        <taxon>metagenomes</taxon>
        <taxon>ecological metagenomes</taxon>
    </lineage>
</organism>
<proteinExistence type="predicted"/>
<evidence type="ECO:0000313" key="2">
    <source>
        <dbReference type="EMBL" id="KKM95375.1"/>
    </source>
</evidence>
<protein>
    <submittedName>
        <fullName evidence="2">Uncharacterized protein</fullName>
    </submittedName>
</protein>
<reference evidence="2" key="1">
    <citation type="journal article" date="2015" name="Nature">
        <title>Complex archaea that bridge the gap between prokaryotes and eukaryotes.</title>
        <authorList>
            <person name="Spang A."/>
            <person name="Saw J.H."/>
            <person name="Jorgensen S.L."/>
            <person name="Zaremba-Niedzwiedzka K."/>
            <person name="Martijn J."/>
            <person name="Lind A.E."/>
            <person name="van Eijk R."/>
            <person name="Schleper C."/>
            <person name="Guy L."/>
            <person name="Ettema T.J."/>
        </authorList>
    </citation>
    <scope>NUCLEOTIDE SEQUENCE</scope>
</reference>
<name>A0A0F9P2S3_9ZZZZ</name>
<dbReference type="AlphaFoldDB" id="A0A0F9P2S3"/>
<gene>
    <name evidence="2" type="ORF">LCGC14_1188790</name>
</gene>
<feature type="transmembrane region" description="Helical" evidence="1">
    <location>
        <begin position="21"/>
        <end position="42"/>
    </location>
</feature>
<comment type="caution">
    <text evidence="2">The sequence shown here is derived from an EMBL/GenBank/DDBJ whole genome shotgun (WGS) entry which is preliminary data.</text>
</comment>
<keyword evidence="1" id="KW-0812">Transmembrane</keyword>
<keyword evidence="1" id="KW-0472">Membrane</keyword>
<sequence length="74" mass="9001">MVDNEKTLEKLEILVKRGTSWNKINIIIISIIYLILIFVIHIDKYYTLLFILVIFIVLPCWFIFYLCHQKKSRR</sequence>
<accession>A0A0F9P2S3</accession>
<evidence type="ECO:0000256" key="1">
    <source>
        <dbReference type="SAM" id="Phobius"/>
    </source>
</evidence>